<evidence type="ECO:0000256" key="1">
    <source>
        <dbReference type="SAM" id="MobiDB-lite"/>
    </source>
</evidence>
<gene>
    <name evidence="2" type="ORF">EIN_308170</name>
</gene>
<keyword evidence="3" id="KW-1185">Reference proteome</keyword>
<dbReference type="OMA" id="YCEACIG"/>
<dbReference type="VEuPathDB" id="AmoebaDB:EIN_308170"/>
<dbReference type="GeneID" id="14885724"/>
<dbReference type="EMBL" id="KB206936">
    <property type="protein sequence ID" value="ELP86751.1"/>
    <property type="molecule type" value="Genomic_DNA"/>
</dbReference>
<dbReference type="KEGG" id="eiv:EIN_308170"/>
<evidence type="ECO:0000313" key="3">
    <source>
        <dbReference type="Proteomes" id="UP000014680"/>
    </source>
</evidence>
<dbReference type="Proteomes" id="UP000014680">
    <property type="component" value="Unassembled WGS sequence"/>
</dbReference>
<sequence>MEEEATRYLHDFLDFNYSSDLSKDSLVRNEDLDRRIKDRRRRQKEKEKEKERSKESPKSQDGKVEKSLKMTLNFRKSEKKPEKDEKDVLSRGRDRDRKKDRDPHKRSLSRSDDRTRRRSSQRSDDRWKSEKTERFEKEKDVHRSEIYTAERTKSLKHAGDDYSKKGKSDLSLLSYCEACIGYFQMVCRKAFEWNSVKNFWEYCIKVAEDSNKTIVGQKVAEILVQIKLSLFVNEHPTAEKYCQLAPYGEIVSKLLDDLDKARALVVS</sequence>
<dbReference type="AlphaFoldDB" id="A0A0A1U4T9"/>
<proteinExistence type="predicted"/>
<protein>
    <submittedName>
        <fullName evidence="2">Uncharacterized protein</fullName>
    </submittedName>
</protein>
<dbReference type="RefSeq" id="XP_004186097.1">
    <property type="nucleotide sequence ID" value="XM_004186049.1"/>
</dbReference>
<name>A0A0A1U4T9_ENTIV</name>
<evidence type="ECO:0000313" key="2">
    <source>
        <dbReference type="EMBL" id="ELP86751.1"/>
    </source>
</evidence>
<feature type="compositionally biased region" description="Basic and acidic residues" evidence="1">
    <location>
        <begin position="75"/>
        <end position="134"/>
    </location>
</feature>
<feature type="compositionally biased region" description="Basic and acidic residues" evidence="1">
    <location>
        <begin position="44"/>
        <end position="68"/>
    </location>
</feature>
<reference evidence="2 3" key="1">
    <citation type="submission" date="2012-10" db="EMBL/GenBank/DDBJ databases">
        <authorList>
            <person name="Zafar N."/>
            <person name="Inman J."/>
            <person name="Hall N."/>
            <person name="Lorenzi H."/>
            <person name="Caler E."/>
        </authorList>
    </citation>
    <scope>NUCLEOTIDE SEQUENCE [LARGE SCALE GENOMIC DNA]</scope>
    <source>
        <strain evidence="2 3">IP1</strain>
    </source>
</reference>
<feature type="region of interest" description="Disordered" evidence="1">
    <location>
        <begin position="23"/>
        <end position="134"/>
    </location>
</feature>
<accession>A0A0A1U4T9</accession>
<feature type="compositionally biased region" description="Basic and acidic residues" evidence="1">
    <location>
        <begin position="23"/>
        <end position="36"/>
    </location>
</feature>
<organism evidence="2 3">
    <name type="scientific">Entamoeba invadens IP1</name>
    <dbReference type="NCBI Taxonomy" id="370355"/>
    <lineage>
        <taxon>Eukaryota</taxon>
        <taxon>Amoebozoa</taxon>
        <taxon>Evosea</taxon>
        <taxon>Archamoebae</taxon>
        <taxon>Mastigamoebida</taxon>
        <taxon>Entamoebidae</taxon>
        <taxon>Entamoeba</taxon>
    </lineage>
</organism>